<proteinExistence type="inferred from homology"/>
<dbReference type="EMBL" id="JAQSVD010000002">
    <property type="protein sequence ID" value="MDE1469344.1"/>
    <property type="molecule type" value="Genomic_DNA"/>
</dbReference>
<dbReference type="Proteomes" id="UP001215087">
    <property type="component" value="Unassembled WGS sequence"/>
</dbReference>
<protein>
    <submittedName>
        <fullName evidence="7">Tyrosine-type recombinase/integrase</fullName>
    </submittedName>
</protein>
<dbReference type="InterPro" id="IPR002104">
    <property type="entry name" value="Integrase_catalytic"/>
</dbReference>
<comment type="caution">
    <text evidence="7">The sequence shown here is derived from an EMBL/GenBank/DDBJ whole genome shotgun (WGS) entry which is preliminary data.</text>
</comment>
<dbReference type="Gene3D" id="1.10.443.10">
    <property type="entry name" value="Intergrase catalytic core"/>
    <property type="match status" value="1"/>
</dbReference>
<dbReference type="Pfam" id="PF22022">
    <property type="entry name" value="Phage_int_M"/>
    <property type="match status" value="1"/>
</dbReference>
<dbReference type="PROSITE" id="PS51900">
    <property type="entry name" value="CB"/>
    <property type="match status" value="1"/>
</dbReference>
<dbReference type="InterPro" id="IPR013762">
    <property type="entry name" value="Integrase-like_cat_sf"/>
</dbReference>
<dbReference type="PANTHER" id="PTHR30349">
    <property type="entry name" value="PHAGE INTEGRASE-RELATED"/>
    <property type="match status" value="1"/>
</dbReference>
<evidence type="ECO:0000313" key="8">
    <source>
        <dbReference type="Proteomes" id="UP001215087"/>
    </source>
</evidence>
<evidence type="ECO:0000313" key="7">
    <source>
        <dbReference type="EMBL" id="MDE1469344.1"/>
    </source>
</evidence>
<evidence type="ECO:0000256" key="4">
    <source>
        <dbReference type="PROSITE-ProRule" id="PRU01248"/>
    </source>
</evidence>
<dbReference type="CDD" id="cd01189">
    <property type="entry name" value="INT_ICEBs1_C_like"/>
    <property type="match status" value="1"/>
</dbReference>
<dbReference type="PROSITE" id="PS51898">
    <property type="entry name" value="TYR_RECOMBINASE"/>
    <property type="match status" value="1"/>
</dbReference>
<keyword evidence="2 4" id="KW-0238">DNA-binding</keyword>
<keyword evidence="8" id="KW-1185">Reference proteome</keyword>
<keyword evidence="3" id="KW-0233">DNA recombination</keyword>
<dbReference type="PANTHER" id="PTHR30349:SF64">
    <property type="entry name" value="PROPHAGE INTEGRASE INTD-RELATED"/>
    <property type="match status" value="1"/>
</dbReference>
<name>A0ABT5ULK4_EUBLI</name>
<organism evidence="7 8">
    <name type="scientific">Eubacterium limosum</name>
    <dbReference type="NCBI Taxonomy" id="1736"/>
    <lineage>
        <taxon>Bacteria</taxon>
        <taxon>Bacillati</taxon>
        <taxon>Bacillota</taxon>
        <taxon>Clostridia</taxon>
        <taxon>Eubacteriales</taxon>
        <taxon>Eubacteriaceae</taxon>
        <taxon>Eubacterium</taxon>
    </lineage>
</organism>
<dbReference type="InterPro" id="IPR053876">
    <property type="entry name" value="Phage_int_M"/>
</dbReference>
<dbReference type="RefSeq" id="WP_227206034.1">
    <property type="nucleotide sequence ID" value="NZ_JAJCLO010000003.1"/>
</dbReference>
<evidence type="ECO:0000256" key="1">
    <source>
        <dbReference type="ARBA" id="ARBA00008857"/>
    </source>
</evidence>
<feature type="domain" description="Tyr recombinase" evidence="5">
    <location>
        <begin position="123"/>
        <end position="323"/>
    </location>
</feature>
<gene>
    <name evidence="7" type="ORF">PTZ04_03650</name>
</gene>
<evidence type="ECO:0000259" key="6">
    <source>
        <dbReference type="PROSITE" id="PS51900"/>
    </source>
</evidence>
<dbReference type="InterPro" id="IPR044068">
    <property type="entry name" value="CB"/>
</dbReference>
<dbReference type="InterPro" id="IPR011010">
    <property type="entry name" value="DNA_brk_join_enz"/>
</dbReference>
<comment type="similarity">
    <text evidence="1">Belongs to the 'phage' integrase family.</text>
</comment>
<evidence type="ECO:0000259" key="5">
    <source>
        <dbReference type="PROSITE" id="PS51898"/>
    </source>
</evidence>
<evidence type="ECO:0000256" key="2">
    <source>
        <dbReference type="ARBA" id="ARBA00023125"/>
    </source>
</evidence>
<dbReference type="InterPro" id="IPR010998">
    <property type="entry name" value="Integrase_recombinase_N"/>
</dbReference>
<sequence>MKKTITLFMKKLFKKRVSMEVLFSKWLSMKADEGRVKSVTLQSYERQVKLHINPVLGHYSVTSVNKEVVQNFVDILINEKELNPTTVRNIFGRLSEIMHYAEKEGLIHTNPCASILLPKGKNKTGRSLTPEEQSSLVQLLEIRRSPQNIAVQLAFNSGLRISEITALRWKDIDYKKGFIYVQHSFKRMSVESGEQKTFLYLGTPKSKSSIRSVPMTSQIKTYLQEYYKTLNNLQVQDESFVICKKDGSFYDVRTVQRHFSKLCQSAGIEHCHFHDLRHTFATNAKESGIDIQLISEILGHAHITTTMNTYLHPSDTYKKEEIKKMDQFSQKVSLKGKNNIERIC</sequence>
<dbReference type="Pfam" id="PF00589">
    <property type="entry name" value="Phage_integrase"/>
    <property type="match status" value="1"/>
</dbReference>
<feature type="domain" description="Core-binding (CB)" evidence="6">
    <location>
        <begin position="17"/>
        <end position="102"/>
    </location>
</feature>
<accession>A0ABT5ULK4</accession>
<reference evidence="7 8" key="1">
    <citation type="submission" date="2023-02" db="EMBL/GenBank/DDBJ databases">
        <title>Comparative genome analysis of Eubacterium limosum species.</title>
        <authorList>
            <person name="Bak J.E."/>
        </authorList>
    </citation>
    <scope>NUCLEOTIDE SEQUENCE [LARGE SCALE GENOMIC DNA]</scope>
    <source>
        <strain evidence="7 8">KGMB01548</strain>
    </source>
</reference>
<dbReference type="Gene3D" id="1.10.150.130">
    <property type="match status" value="1"/>
</dbReference>
<dbReference type="SUPFAM" id="SSF56349">
    <property type="entry name" value="DNA breaking-rejoining enzymes"/>
    <property type="match status" value="1"/>
</dbReference>
<evidence type="ECO:0000256" key="3">
    <source>
        <dbReference type="ARBA" id="ARBA00023172"/>
    </source>
</evidence>
<dbReference type="InterPro" id="IPR050090">
    <property type="entry name" value="Tyrosine_recombinase_XerCD"/>
</dbReference>